<protein>
    <submittedName>
        <fullName evidence="1">Uncharacterized protein</fullName>
    </submittedName>
</protein>
<dbReference type="EMBL" id="CABITT030000002">
    <property type="protein sequence ID" value="VVA93801.1"/>
    <property type="molecule type" value="Genomic_DNA"/>
</dbReference>
<dbReference type="OrthoDB" id="1031727at2759"/>
<organism evidence="1 2">
    <name type="scientific">Arabis nemorensis</name>
    <dbReference type="NCBI Taxonomy" id="586526"/>
    <lineage>
        <taxon>Eukaryota</taxon>
        <taxon>Viridiplantae</taxon>
        <taxon>Streptophyta</taxon>
        <taxon>Embryophyta</taxon>
        <taxon>Tracheophyta</taxon>
        <taxon>Spermatophyta</taxon>
        <taxon>Magnoliopsida</taxon>
        <taxon>eudicotyledons</taxon>
        <taxon>Gunneridae</taxon>
        <taxon>Pentapetalae</taxon>
        <taxon>rosids</taxon>
        <taxon>malvids</taxon>
        <taxon>Brassicales</taxon>
        <taxon>Brassicaceae</taxon>
        <taxon>Arabideae</taxon>
        <taxon>Arabis</taxon>
    </lineage>
</organism>
<comment type="caution">
    <text evidence="1">The sequence shown here is derived from an EMBL/GenBank/DDBJ whole genome shotgun (WGS) entry which is preliminary data.</text>
</comment>
<dbReference type="Proteomes" id="UP000489600">
    <property type="component" value="Unassembled WGS sequence"/>
</dbReference>
<keyword evidence="2" id="KW-1185">Reference proteome</keyword>
<evidence type="ECO:0000313" key="1">
    <source>
        <dbReference type="EMBL" id="VVA93801.1"/>
    </source>
</evidence>
<dbReference type="AlphaFoldDB" id="A0A565AWM3"/>
<proteinExistence type="predicted"/>
<accession>A0A565AWM3</accession>
<sequence>MGRLVCLLRGIWIMTPYGRWEFRSDPSDLGYGANLHNDESFESLLGNVKRRYLLETASPVALTYRLPELLPDPYINSGPPSDILSDEDVFVFMSIRFCYPELTLCVTVGAKAVATY</sequence>
<evidence type="ECO:0000313" key="2">
    <source>
        <dbReference type="Proteomes" id="UP000489600"/>
    </source>
</evidence>
<reference evidence="1" key="1">
    <citation type="submission" date="2019-07" db="EMBL/GenBank/DDBJ databases">
        <authorList>
            <person name="Dittberner H."/>
        </authorList>
    </citation>
    <scope>NUCLEOTIDE SEQUENCE [LARGE SCALE GENOMIC DNA]</scope>
</reference>
<gene>
    <name evidence="1" type="ORF">ANE_LOCUS4246</name>
</gene>
<name>A0A565AWM3_9BRAS</name>